<dbReference type="SMART" id="SM00184">
    <property type="entry name" value="RING"/>
    <property type="match status" value="1"/>
</dbReference>
<dbReference type="InterPro" id="IPR024766">
    <property type="entry name" value="Znf_RING_H2"/>
</dbReference>
<proteinExistence type="predicted"/>
<evidence type="ECO:0000256" key="6">
    <source>
        <dbReference type="PROSITE-ProRule" id="PRU00175"/>
    </source>
</evidence>
<dbReference type="Gene3D" id="3.30.40.10">
    <property type="entry name" value="Zinc/RING finger domain, C3HC4 (zinc finger)"/>
    <property type="match status" value="1"/>
</dbReference>
<dbReference type="EMBL" id="MU002137">
    <property type="protein sequence ID" value="KAF2789450.1"/>
    <property type="molecule type" value="Genomic_DNA"/>
</dbReference>
<gene>
    <name evidence="8" type="ORF">K505DRAFT_365620</name>
</gene>
<accession>A0A6A6WYZ9</accession>
<evidence type="ECO:0000256" key="1">
    <source>
        <dbReference type="ARBA" id="ARBA00004906"/>
    </source>
</evidence>
<dbReference type="OrthoDB" id="21204at2759"/>
<keyword evidence="4" id="KW-0833">Ubl conjugation pathway</keyword>
<protein>
    <recommendedName>
        <fullName evidence="7">RING-type domain-containing protein</fullName>
    </recommendedName>
</protein>
<evidence type="ECO:0000256" key="4">
    <source>
        <dbReference type="ARBA" id="ARBA00022786"/>
    </source>
</evidence>
<dbReference type="Proteomes" id="UP000799757">
    <property type="component" value="Unassembled WGS sequence"/>
</dbReference>
<dbReference type="InterPro" id="IPR001841">
    <property type="entry name" value="Znf_RING"/>
</dbReference>
<dbReference type="AlphaFoldDB" id="A0A6A6WYZ9"/>
<evidence type="ECO:0000256" key="3">
    <source>
        <dbReference type="ARBA" id="ARBA00022771"/>
    </source>
</evidence>
<evidence type="ECO:0000313" key="9">
    <source>
        <dbReference type="Proteomes" id="UP000799757"/>
    </source>
</evidence>
<dbReference type="PROSITE" id="PS50089">
    <property type="entry name" value="ZF_RING_2"/>
    <property type="match status" value="1"/>
</dbReference>
<keyword evidence="9" id="KW-1185">Reference proteome</keyword>
<reference evidence="8" key="1">
    <citation type="journal article" date="2020" name="Stud. Mycol.">
        <title>101 Dothideomycetes genomes: a test case for predicting lifestyles and emergence of pathogens.</title>
        <authorList>
            <person name="Haridas S."/>
            <person name="Albert R."/>
            <person name="Binder M."/>
            <person name="Bloem J."/>
            <person name="Labutti K."/>
            <person name="Salamov A."/>
            <person name="Andreopoulos B."/>
            <person name="Baker S."/>
            <person name="Barry K."/>
            <person name="Bills G."/>
            <person name="Bluhm B."/>
            <person name="Cannon C."/>
            <person name="Castanera R."/>
            <person name="Culley D."/>
            <person name="Daum C."/>
            <person name="Ezra D."/>
            <person name="Gonzalez J."/>
            <person name="Henrissat B."/>
            <person name="Kuo A."/>
            <person name="Liang C."/>
            <person name="Lipzen A."/>
            <person name="Lutzoni F."/>
            <person name="Magnuson J."/>
            <person name="Mondo S."/>
            <person name="Nolan M."/>
            <person name="Ohm R."/>
            <person name="Pangilinan J."/>
            <person name="Park H.-J."/>
            <person name="Ramirez L."/>
            <person name="Alfaro M."/>
            <person name="Sun H."/>
            <person name="Tritt A."/>
            <person name="Yoshinaga Y."/>
            <person name="Zwiers L.-H."/>
            <person name="Turgeon B."/>
            <person name="Goodwin S."/>
            <person name="Spatafora J."/>
            <person name="Crous P."/>
            <person name="Grigoriev I."/>
        </authorList>
    </citation>
    <scope>NUCLEOTIDE SEQUENCE</scope>
    <source>
        <strain evidence="8">CBS 109.77</strain>
    </source>
</reference>
<evidence type="ECO:0000313" key="8">
    <source>
        <dbReference type="EMBL" id="KAF2789450.1"/>
    </source>
</evidence>
<dbReference type="GO" id="GO:0008270">
    <property type="term" value="F:zinc ion binding"/>
    <property type="evidence" value="ECO:0007669"/>
    <property type="project" value="UniProtKB-KW"/>
</dbReference>
<feature type="domain" description="RING-type" evidence="7">
    <location>
        <begin position="48"/>
        <end position="106"/>
    </location>
</feature>
<keyword evidence="3 6" id="KW-0863">Zinc-finger</keyword>
<dbReference type="Pfam" id="PF12678">
    <property type="entry name" value="zf-rbx1"/>
    <property type="match status" value="1"/>
</dbReference>
<dbReference type="GO" id="GO:0051603">
    <property type="term" value="P:proteolysis involved in protein catabolic process"/>
    <property type="evidence" value="ECO:0007669"/>
    <property type="project" value="UniProtKB-ARBA"/>
</dbReference>
<keyword evidence="5" id="KW-0862">Zinc</keyword>
<evidence type="ECO:0000256" key="5">
    <source>
        <dbReference type="ARBA" id="ARBA00022833"/>
    </source>
</evidence>
<dbReference type="SUPFAM" id="SSF57850">
    <property type="entry name" value="RING/U-box"/>
    <property type="match status" value="1"/>
</dbReference>
<dbReference type="UniPathway" id="UPA00143"/>
<comment type="pathway">
    <text evidence="1">Protein modification; protein ubiquitination.</text>
</comment>
<name>A0A6A6WYZ9_9PLEO</name>
<dbReference type="GO" id="GO:0016567">
    <property type="term" value="P:protein ubiquitination"/>
    <property type="evidence" value="ECO:0007669"/>
    <property type="project" value="UniProtKB-UniPathway"/>
</dbReference>
<organism evidence="8 9">
    <name type="scientific">Melanomma pulvis-pyrius CBS 109.77</name>
    <dbReference type="NCBI Taxonomy" id="1314802"/>
    <lineage>
        <taxon>Eukaryota</taxon>
        <taxon>Fungi</taxon>
        <taxon>Dikarya</taxon>
        <taxon>Ascomycota</taxon>
        <taxon>Pezizomycotina</taxon>
        <taxon>Dothideomycetes</taxon>
        <taxon>Pleosporomycetidae</taxon>
        <taxon>Pleosporales</taxon>
        <taxon>Melanommataceae</taxon>
        <taxon>Melanomma</taxon>
    </lineage>
</organism>
<keyword evidence="2" id="KW-0479">Metal-binding</keyword>
<sequence>MPRDPPSTRTMRNHSTLPPFYKRRHADFIRKGLLPIQAENELIGEPNCSVCLLELNIEGVAEDSTQAHGSQKLVRLDTCGHGFHEHCILPWLSSDTNNSHTCPNCQPVSRLYDLAIADVHEQLARGRPRRASSMVLPQGFHAMGGNEHPNGNFNHSRDTSRTSPLFPPGYSVVSSPNEPPALFFDDVAVDPGNFSERVTLGVRRLTRRVSHIAHRIRRLGHRIGNPSRTSYRYGDERGGYDTADNYSTDSFGSEDYSFHYLGYGRESG</sequence>
<evidence type="ECO:0000256" key="2">
    <source>
        <dbReference type="ARBA" id="ARBA00022723"/>
    </source>
</evidence>
<dbReference type="InterPro" id="IPR013083">
    <property type="entry name" value="Znf_RING/FYVE/PHD"/>
</dbReference>
<evidence type="ECO:0000259" key="7">
    <source>
        <dbReference type="PROSITE" id="PS50089"/>
    </source>
</evidence>